<name>A0A3M7PAX6_BRAPC</name>
<evidence type="ECO:0000313" key="1">
    <source>
        <dbReference type="EMBL" id="RMZ96202.1"/>
    </source>
</evidence>
<accession>A0A3M7PAX6</accession>
<reference evidence="1 2" key="1">
    <citation type="journal article" date="2018" name="Sci. Rep.">
        <title>Genomic signatures of local adaptation to the degree of environmental predictability in rotifers.</title>
        <authorList>
            <person name="Franch-Gras L."/>
            <person name="Hahn C."/>
            <person name="Garcia-Roger E.M."/>
            <person name="Carmona M.J."/>
            <person name="Serra M."/>
            <person name="Gomez A."/>
        </authorList>
    </citation>
    <scope>NUCLEOTIDE SEQUENCE [LARGE SCALE GENOMIC DNA]</scope>
    <source>
        <strain evidence="1">HYR1</strain>
    </source>
</reference>
<organism evidence="1 2">
    <name type="scientific">Brachionus plicatilis</name>
    <name type="common">Marine rotifer</name>
    <name type="synonym">Brachionus muelleri</name>
    <dbReference type="NCBI Taxonomy" id="10195"/>
    <lineage>
        <taxon>Eukaryota</taxon>
        <taxon>Metazoa</taxon>
        <taxon>Spiralia</taxon>
        <taxon>Gnathifera</taxon>
        <taxon>Rotifera</taxon>
        <taxon>Eurotatoria</taxon>
        <taxon>Monogononta</taxon>
        <taxon>Pseudotrocha</taxon>
        <taxon>Ploima</taxon>
        <taxon>Brachionidae</taxon>
        <taxon>Brachionus</taxon>
    </lineage>
</organism>
<sequence length="61" mass="7210">MAIDISIFIKLALQMKQLFLRLKRKYNKFIMLAASCFNQFCLKVHNAFIIPSKNQYLRGDI</sequence>
<dbReference type="EMBL" id="REGN01012296">
    <property type="protein sequence ID" value="RMZ96202.1"/>
    <property type="molecule type" value="Genomic_DNA"/>
</dbReference>
<dbReference type="AlphaFoldDB" id="A0A3M7PAX6"/>
<proteinExistence type="predicted"/>
<gene>
    <name evidence="1" type="ORF">BpHYR1_010653</name>
</gene>
<evidence type="ECO:0000313" key="2">
    <source>
        <dbReference type="Proteomes" id="UP000276133"/>
    </source>
</evidence>
<dbReference type="Proteomes" id="UP000276133">
    <property type="component" value="Unassembled WGS sequence"/>
</dbReference>
<keyword evidence="2" id="KW-1185">Reference proteome</keyword>
<protein>
    <submittedName>
        <fullName evidence="1">Uncharacterized protein</fullName>
    </submittedName>
</protein>
<comment type="caution">
    <text evidence="1">The sequence shown here is derived from an EMBL/GenBank/DDBJ whole genome shotgun (WGS) entry which is preliminary data.</text>
</comment>